<evidence type="ECO:0000259" key="3">
    <source>
        <dbReference type="PROSITE" id="PS51740"/>
    </source>
</evidence>
<dbReference type="Proteomes" id="UP000252884">
    <property type="component" value="Unassembled WGS sequence"/>
</dbReference>
<dbReference type="GO" id="GO:0003677">
    <property type="term" value="F:DNA binding"/>
    <property type="evidence" value="ECO:0007669"/>
    <property type="project" value="UniProtKB-UniRule"/>
</dbReference>
<dbReference type="AlphaFoldDB" id="A0A368Y7Z6"/>
<reference evidence="4 5" key="1">
    <citation type="submission" date="2018-07" db="EMBL/GenBank/DDBJ databases">
        <title>Genomic Encyclopedia of Type Strains, Phase IV (KMG-IV): sequencing the most valuable type-strain genomes for metagenomic binning, comparative biology and taxonomic classification.</title>
        <authorList>
            <person name="Goeker M."/>
        </authorList>
    </citation>
    <scope>NUCLEOTIDE SEQUENCE [LARGE SCALE GENOMIC DNA]</scope>
    <source>
        <strain evidence="4 5">DSM 21634</strain>
    </source>
</reference>
<organism evidence="4 5">
    <name type="scientific">Pseudorhodoferax soli</name>
    <dbReference type="NCBI Taxonomy" id="545864"/>
    <lineage>
        <taxon>Bacteria</taxon>
        <taxon>Pseudomonadati</taxon>
        <taxon>Pseudomonadota</taxon>
        <taxon>Betaproteobacteria</taxon>
        <taxon>Burkholderiales</taxon>
        <taxon>Comamonadaceae</taxon>
    </lineage>
</organism>
<dbReference type="PANTHER" id="PTHR37550">
    <property type="entry name" value="ANTITOXIN VAPB1"/>
    <property type="match status" value="1"/>
</dbReference>
<dbReference type="PROSITE" id="PS51740">
    <property type="entry name" value="SPOVT_ABRB"/>
    <property type="match status" value="1"/>
</dbReference>
<dbReference type="NCBIfam" id="NF040493">
    <property type="entry name" value="TA_anti_VapB"/>
    <property type="match status" value="1"/>
</dbReference>
<dbReference type="InterPro" id="IPR037914">
    <property type="entry name" value="SpoVT-AbrB_sf"/>
</dbReference>
<dbReference type="InterPro" id="IPR007159">
    <property type="entry name" value="SpoVT-AbrB_dom"/>
</dbReference>
<dbReference type="PANTHER" id="PTHR37550:SF3">
    <property type="entry name" value="ANTITOXIN VAPB1"/>
    <property type="match status" value="1"/>
</dbReference>
<evidence type="ECO:0000256" key="2">
    <source>
        <dbReference type="PROSITE-ProRule" id="PRU01076"/>
    </source>
</evidence>
<evidence type="ECO:0000313" key="4">
    <source>
        <dbReference type="EMBL" id="RCW75528.1"/>
    </source>
</evidence>
<accession>A0A368Y7Z6</accession>
<dbReference type="InterPro" id="IPR047976">
    <property type="entry name" value="Anti_VapB2-like"/>
</dbReference>
<dbReference type="EMBL" id="QPJK01000001">
    <property type="protein sequence ID" value="RCW75528.1"/>
    <property type="molecule type" value="Genomic_DNA"/>
</dbReference>
<evidence type="ECO:0000313" key="5">
    <source>
        <dbReference type="Proteomes" id="UP000252884"/>
    </source>
</evidence>
<dbReference type="Pfam" id="PF04014">
    <property type="entry name" value="MazE_antitoxin"/>
    <property type="match status" value="1"/>
</dbReference>
<dbReference type="InterPro" id="IPR051734">
    <property type="entry name" value="VapB_TA_antitoxins"/>
</dbReference>
<evidence type="ECO:0000256" key="1">
    <source>
        <dbReference type="ARBA" id="ARBA00007924"/>
    </source>
</evidence>
<protein>
    <submittedName>
        <fullName evidence="4">Antitoxin VapB</fullName>
    </submittedName>
</protein>
<dbReference type="Gene3D" id="2.10.260.10">
    <property type="match status" value="1"/>
</dbReference>
<name>A0A368Y7Z6_9BURK</name>
<comment type="similarity">
    <text evidence="1">Belongs to the VapB family.</text>
</comment>
<comment type="caution">
    <text evidence="4">The sequence shown here is derived from an EMBL/GenBank/DDBJ whole genome shotgun (WGS) entry which is preliminary data.</text>
</comment>
<proteinExistence type="inferred from homology"/>
<keyword evidence="2" id="KW-0238">DNA-binding</keyword>
<keyword evidence="5" id="KW-1185">Reference proteome</keyword>
<feature type="domain" description="SpoVT-AbrB" evidence="3">
    <location>
        <begin position="6"/>
        <end position="46"/>
    </location>
</feature>
<dbReference type="RefSeq" id="WP_114464971.1">
    <property type="nucleotide sequence ID" value="NZ_QPJK01000001.1"/>
</dbReference>
<dbReference type="SUPFAM" id="SSF89447">
    <property type="entry name" value="AbrB/MazE/MraZ-like"/>
    <property type="match status" value="1"/>
</dbReference>
<gene>
    <name evidence="4" type="ORF">DES41_101120</name>
</gene>
<dbReference type="OrthoDB" id="9810009at2"/>
<sequence length="79" mass="9040">MSTAVAKLFMSGRSQAVRLPKSLRFEGEEVVARRFGNGVLLLPVQAPWQVMREALAEFEPGFVLEREQPEVQEREAWPR</sequence>
<dbReference type="SMART" id="SM00966">
    <property type="entry name" value="SpoVT_AbrB"/>
    <property type="match status" value="1"/>
</dbReference>